<comment type="caution">
    <text evidence="2">The sequence shown here is derived from an EMBL/GenBank/DDBJ whole genome shotgun (WGS) entry which is preliminary data.</text>
</comment>
<evidence type="ECO:0000313" key="2">
    <source>
        <dbReference type="EMBL" id="KAH7961535.1"/>
    </source>
</evidence>
<name>A0A9D4PZ63_RHISA</name>
<dbReference type="EMBL" id="JABSTV010001249">
    <property type="protein sequence ID" value="KAH7961535.1"/>
    <property type="molecule type" value="Genomic_DNA"/>
</dbReference>
<dbReference type="SUPFAM" id="SSF56219">
    <property type="entry name" value="DNase I-like"/>
    <property type="match status" value="1"/>
</dbReference>
<keyword evidence="3" id="KW-1185">Reference proteome</keyword>
<dbReference type="InterPro" id="IPR036691">
    <property type="entry name" value="Endo/exonu/phosph_ase_sf"/>
</dbReference>
<dbReference type="Proteomes" id="UP000821837">
    <property type="component" value="Chromosome 3"/>
</dbReference>
<evidence type="ECO:0000313" key="3">
    <source>
        <dbReference type="Proteomes" id="UP000821837"/>
    </source>
</evidence>
<organism evidence="2 3">
    <name type="scientific">Rhipicephalus sanguineus</name>
    <name type="common">Brown dog tick</name>
    <name type="synonym">Ixodes sanguineus</name>
    <dbReference type="NCBI Taxonomy" id="34632"/>
    <lineage>
        <taxon>Eukaryota</taxon>
        <taxon>Metazoa</taxon>
        <taxon>Ecdysozoa</taxon>
        <taxon>Arthropoda</taxon>
        <taxon>Chelicerata</taxon>
        <taxon>Arachnida</taxon>
        <taxon>Acari</taxon>
        <taxon>Parasitiformes</taxon>
        <taxon>Ixodida</taxon>
        <taxon>Ixodoidea</taxon>
        <taxon>Ixodidae</taxon>
        <taxon>Rhipicephalinae</taxon>
        <taxon>Rhipicephalus</taxon>
        <taxon>Rhipicephalus</taxon>
    </lineage>
</organism>
<reference evidence="2" key="1">
    <citation type="journal article" date="2020" name="Cell">
        <title>Large-Scale Comparative Analyses of Tick Genomes Elucidate Their Genetic Diversity and Vector Capacities.</title>
        <authorList>
            <consortium name="Tick Genome and Microbiome Consortium (TIGMIC)"/>
            <person name="Jia N."/>
            <person name="Wang J."/>
            <person name="Shi W."/>
            <person name="Du L."/>
            <person name="Sun Y."/>
            <person name="Zhan W."/>
            <person name="Jiang J.F."/>
            <person name="Wang Q."/>
            <person name="Zhang B."/>
            <person name="Ji P."/>
            <person name="Bell-Sakyi L."/>
            <person name="Cui X.M."/>
            <person name="Yuan T.T."/>
            <person name="Jiang B.G."/>
            <person name="Yang W.F."/>
            <person name="Lam T.T."/>
            <person name="Chang Q.C."/>
            <person name="Ding S.J."/>
            <person name="Wang X.J."/>
            <person name="Zhu J.G."/>
            <person name="Ruan X.D."/>
            <person name="Zhao L."/>
            <person name="Wei J.T."/>
            <person name="Ye R.Z."/>
            <person name="Que T.C."/>
            <person name="Du C.H."/>
            <person name="Zhou Y.H."/>
            <person name="Cheng J.X."/>
            <person name="Dai P.F."/>
            <person name="Guo W.B."/>
            <person name="Han X.H."/>
            <person name="Huang E.J."/>
            <person name="Li L.F."/>
            <person name="Wei W."/>
            <person name="Gao Y.C."/>
            <person name="Liu J.Z."/>
            <person name="Shao H.Z."/>
            <person name="Wang X."/>
            <person name="Wang C.C."/>
            <person name="Yang T.C."/>
            <person name="Huo Q.B."/>
            <person name="Li W."/>
            <person name="Chen H.Y."/>
            <person name="Chen S.E."/>
            <person name="Zhou L.G."/>
            <person name="Ni X.B."/>
            <person name="Tian J.H."/>
            <person name="Sheng Y."/>
            <person name="Liu T."/>
            <person name="Pan Y.S."/>
            <person name="Xia L.Y."/>
            <person name="Li J."/>
            <person name="Zhao F."/>
            <person name="Cao W.C."/>
        </authorList>
    </citation>
    <scope>NUCLEOTIDE SEQUENCE</scope>
    <source>
        <strain evidence="2">Rsan-2018</strain>
    </source>
</reference>
<feature type="region of interest" description="Disordered" evidence="1">
    <location>
        <begin position="1"/>
        <end position="80"/>
    </location>
</feature>
<dbReference type="AlphaFoldDB" id="A0A9D4PZ63"/>
<reference evidence="2" key="2">
    <citation type="submission" date="2021-09" db="EMBL/GenBank/DDBJ databases">
        <authorList>
            <person name="Jia N."/>
            <person name="Wang J."/>
            <person name="Shi W."/>
            <person name="Du L."/>
            <person name="Sun Y."/>
            <person name="Zhan W."/>
            <person name="Jiang J."/>
            <person name="Wang Q."/>
            <person name="Zhang B."/>
            <person name="Ji P."/>
            <person name="Sakyi L.B."/>
            <person name="Cui X."/>
            <person name="Yuan T."/>
            <person name="Jiang B."/>
            <person name="Yang W."/>
            <person name="Lam T.T.-Y."/>
            <person name="Chang Q."/>
            <person name="Ding S."/>
            <person name="Wang X."/>
            <person name="Zhu J."/>
            <person name="Ruan X."/>
            <person name="Zhao L."/>
            <person name="Wei J."/>
            <person name="Que T."/>
            <person name="Du C."/>
            <person name="Cheng J."/>
            <person name="Dai P."/>
            <person name="Han X."/>
            <person name="Huang E."/>
            <person name="Gao Y."/>
            <person name="Liu J."/>
            <person name="Shao H."/>
            <person name="Ye R."/>
            <person name="Li L."/>
            <person name="Wei W."/>
            <person name="Wang X."/>
            <person name="Wang C."/>
            <person name="Huo Q."/>
            <person name="Li W."/>
            <person name="Guo W."/>
            <person name="Chen H."/>
            <person name="Chen S."/>
            <person name="Zhou L."/>
            <person name="Zhou L."/>
            <person name="Ni X."/>
            <person name="Tian J."/>
            <person name="Zhou Y."/>
            <person name="Sheng Y."/>
            <person name="Liu T."/>
            <person name="Pan Y."/>
            <person name="Xia L."/>
            <person name="Li J."/>
            <person name="Zhao F."/>
            <person name="Cao W."/>
        </authorList>
    </citation>
    <scope>NUCLEOTIDE SEQUENCE</scope>
    <source>
        <strain evidence="2">Rsan-2018</strain>
        <tissue evidence="2">Larvae</tissue>
    </source>
</reference>
<feature type="compositionally biased region" description="Basic and acidic residues" evidence="1">
    <location>
        <begin position="1"/>
        <end position="20"/>
    </location>
</feature>
<proteinExistence type="predicted"/>
<protein>
    <submittedName>
        <fullName evidence="2">Uncharacterized protein</fullName>
    </submittedName>
</protein>
<sequence length="485" mass="52731">MPEGLEESKQVNENAEDKKNRGLALRFTEVIAKTRPEGVCPSSPSKSNEKHPVPASIPDAGAPAPKKRAMQPEAYAGGSESQRLTFVDHELSGVQMEHALIELVPTKRRKESIFLLNVYSSPSKQRQRFRALLQKKLKIAGSRTLIEGGDFNAADTADPNAVLPSNFSKMSELPRVCPSNVPTLPNLASSAENDGTFIEIQQEPTDEIVVTTETAESEPESTEYPSGSQLLKTAALPVASLLISLPEGGDAILASHHDVDKGTIASMEDETKDRLDDEEPSLEDLHCLEEGGMLSSSCTAPWPRQLGLDKRGRSYWPGRYPQVSVFLPRSNCPASEPSWWGRERVSLPPQASMVADGSCVYLYGRTSRVTPSPAENGGKASRACLATFVFVVVMLCVWMFQAVGEYRVPESALYSTRVAPSANKVKGAGGTYAGEVLADADDARRAGDAIKRISSYYDSEDTMDVGDGREKTTRKTAVRMIPRQV</sequence>
<accession>A0A9D4PZ63</accession>
<dbReference type="Gene3D" id="3.60.10.10">
    <property type="entry name" value="Endonuclease/exonuclease/phosphatase"/>
    <property type="match status" value="1"/>
</dbReference>
<evidence type="ECO:0000256" key="1">
    <source>
        <dbReference type="SAM" id="MobiDB-lite"/>
    </source>
</evidence>
<gene>
    <name evidence="2" type="ORF">HPB52_009909</name>
</gene>